<dbReference type="AlphaFoldDB" id="A0ABD1KWU0"/>
<feature type="region of interest" description="Disordered" evidence="6">
    <location>
        <begin position="225"/>
        <end position="253"/>
    </location>
</feature>
<sequence length="363" mass="41015">MAFAIYYFKDKTVEVGKISWMSSGDQQQCPKVITQCPDLEDEDGWMEIKWDMKGRKKSDKDGPAFFPAKVLMVGDNYSDLCKKRQEFIKGEDIWQEATKRKSKPNSKWKDVEEEDHEVPRKKKTKKSMCAEKESANQMIEELKKQLANKMSSELTNSNEESSDEEQLPRNWSAAQKKVKELQREIKTLKGDHGKEILDAMRELPAVVATLKEIMEKITVQISTPASTWSTPTPSVDRPVSTPTSPQVLSDLDDTVPLTPGCDVKVPRLKLKNLRTATSALYIGDLAVLVYGKDALSSSSLTGRQSGAHKDVESKPQLDNTKLDAIFAHVQAKFPDTTMQDVRRIIRQKCNNLSYAKKVNENKS</sequence>
<feature type="domain" description="BEN" evidence="7">
    <location>
        <begin position="260"/>
        <end position="356"/>
    </location>
</feature>
<evidence type="ECO:0000256" key="5">
    <source>
        <dbReference type="ARBA" id="ARBA00023242"/>
    </source>
</evidence>
<dbReference type="SMART" id="SM01025">
    <property type="entry name" value="BEN"/>
    <property type="match status" value="1"/>
</dbReference>
<evidence type="ECO:0000256" key="1">
    <source>
        <dbReference type="ARBA" id="ARBA00004123"/>
    </source>
</evidence>
<accession>A0ABD1KWU0</accession>
<evidence type="ECO:0000313" key="9">
    <source>
        <dbReference type="Proteomes" id="UP001591681"/>
    </source>
</evidence>
<name>A0ABD1KWU0_9TELE</name>
<evidence type="ECO:0000256" key="2">
    <source>
        <dbReference type="ARBA" id="ARBA00022491"/>
    </source>
</evidence>
<dbReference type="PROSITE" id="PS51457">
    <property type="entry name" value="BEN"/>
    <property type="match status" value="1"/>
</dbReference>
<dbReference type="InterPro" id="IPR018379">
    <property type="entry name" value="BEN_domain"/>
</dbReference>
<evidence type="ECO:0000259" key="7">
    <source>
        <dbReference type="PROSITE" id="PS51457"/>
    </source>
</evidence>
<evidence type="ECO:0000256" key="6">
    <source>
        <dbReference type="SAM" id="MobiDB-lite"/>
    </source>
</evidence>
<comment type="subcellular location">
    <subcellularLocation>
        <location evidence="1">Nucleus</location>
    </subcellularLocation>
</comment>
<dbReference type="InterPro" id="IPR037496">
    <property type="entry name" value="BEND6-like"/>
</dbReference>
<feature type="region of interest" description="Disordered" evidence="6">
    <location>
        <begin position="148"/>
        <end position="175"/>
    </location>
</feature>
<dbReference type="GO" id="GO:0005634">
    <property type="term" value="C:nucleus"/>
    <property type="evidence" value="ECO:0007669"/>
    <property type="project" value="UniProtKB-SubCell"/>
</dbReference>
<dbReference type="Gene3D" id="1.10.10.2590">
    <property type="entry name" value="BEN domain"/>
    <property type="match status" value="1"/>
</dbReference>
<feature type="region of interest" description="Disordered" evidence="6">
    <location>
        <begin position="96"/>
        <end position="134"/>
    </location>
</feature>
<keyword evidence="9" id="KW-1185">Reference proteome</keyword>
<dbReference type="Pfam" id="PF10523">
    <property type="entry name" value="BEN"/>
    <property type="match status" value="1"/>
</dbReference>
<keyword evidence="5" id="KW-0539">Nucleus</keyword>
<reference evidence="8 9" key="1">
    <citation type="submission" date="2024-09" db="EMBL/GenBank/DDBJ databases">
        <title>A chromosome-level genome assembly of Gray's grenadier anchovy, Coilia grayii.</title>
        <authorList>
            <person name="Fu Z."/>
        </authorList>
    </citation>
    <scope>NUCLEOTIDE SEQUENCE [LARGE SCALE GENOMIC DNA]</scope>
    <source>
        <strain evidence="8">G4</strain>
        <tissue evidence="8">Muscle</tissue>
    </source>
</reference>
<protein>
    <recommendedName>
        <fullName evidence="7">BEN domain-containing protein</fullName>
    </recommendedName>
</protein>
<feature type="compositionally biased region" description="Low complexity" evidence="6">
    <location>
        <begin position="225"/>
        <end position="234"/>
    </location>
</feature>
<proteinExistence type="predicted"/>
<dbReference type="EMBL" id="JBHFQA010000001">
    <property type="protein sequence ID" value="KAL2103624.1"/>
    <property type="molecule type" value="Genomic_DNA"/>
</dbReference>
<dbReference type="GO" id="GO:0010468">
    <property type="term" value="P:regulation of gene expression"/>
    <property type="evidence" value="ECO:0007669"/>
    <property type="project" value="UniProtKB-ARBA"/>
</dbReference>
<keyword evidence="4" id="KW-0804">Transcription</keyword>
<keyword evidence="3" id="KW-0805">Transcription regulation</keyword>
<comment type="caution">
    <text evidence="8">The sequence shown here is derived from an EMBL/GenBank/DDBJ whole genome shotgun (WGS) entry which is preliminary data.</text>
</comment>
<dbReference type="PANTHER" id="PTHR35346">
    <property type="entry name" value="BEN DOMAIN-CONTAINING PROTEIN 6"/>
    <property type="match status" value="1"/>
</dbReference>
<keyword evidence="2" id="KW-0678">Repressor</keyword>
<evidence type="ECO:0000313" key="8">
    <source>
        <dbReference type="EMBL" id="KAL2103624.1"/>
    </source>
</evidence>
<dbReference type="Proteomes" id="UP001591681">
    <property type="component" value="Unassembled WGS sequence"/>
</dbReference>
<organism evidence="8 9">
    <name type="scientific">Coilia grayii</name>
    <name type="common">Gray's grenadier anchovy</name>
    <dbReference type="NCBI Taxonomy" id="363190"/>
    <lineage>
        <taxon>Eukaryota</taxon>
        <taxon>Metazoa</taxon>
        <taxon>Chordata</taxon>
        <taxon>Craniata</taxon>
        <taxon>Vertebrata</taxon>
        <taxon>Euteleostomi</taxon>
        <taxon>Actinopterygii</taxon>
        <taxon>Neopterygii</taxon>
        <taxon>Teleostei</taxon>
        <taxon>Clupei</taxon>
        <taxon>Clupeiformes</taxon>
        <taxon>Clupeoidei</taxon>
        <taxon>Engraulidae</taxon>
        <taxon>Coilinae</taxon>
        <taxon>Coilia</taxon>
    </lineage>
</organism>
<evidence type="ECO:0000256" key="4">
    <source>
        <dbReference type="ARBA" id="ARBA00023163"/>
    </source>
</evidence>
<evidence type="ECO:0000256" key="3">
    <source>
        <dbReference type="ARBA" id="ARBA00023015"/>
    </source>
</evidence>
<gene>
    <name evidence="8" type="ORF">ACEWY4_000492</name>
</gene>
<dbReference type="PANTHER" id="PTHR35346:SF1">
    <property type="entry name" value="BEN DOMAIN-CONTAINING PROTEIN 6"/>
    <property type="match status" value="1"/>
</dbReference>